<dbReference type="Pfam" id="PF15416">
    <property type="entry name" value="DUF4623"/>
    <property type="match status" value="1"/>
</dbReference>
<organism evidence="2 3">
    <name type="scientific">Hoylesella shahii DSM 15611 = JCM 12083</name>
    <dbReference type="NCBI Taxonomy" id="1122991"/>
    <lineage>
        <taxon>Bacteria</taxon>
        <taxon>Pseudomonadati</taxon>
        <taxon>Bacteroidota</taxon>
        <taxon>Bacteroidia</taxon>
        <taxon>Bacteroidales</taxon>
        <taxon>Prevotellaceae</taxon>
        <taxon>Hoylesella</taxon>
    </lineage>
</organism>
<evidence type="ECO:0000313" key="2">
    <source>
        <dbReference type="EMBL" id="PXX23357.1"/>
    </source>
</evidence>
<dbReference type="AlphaFoldDB" id="A0A318I7A4"/>
<keyword evidence="3" id="KW-1185">Reference proteome</keyword>
<keyword evidence="1" id="KW-0732">Signal</keyword>
<comment type="caution">
    <text evidence="2">The sequence shown here is derived from an EMBL/GenBank/DDBJ whole genome shotgun (WGS) entry which is preliminary data.</text>
</comment>
<name>A0A318I7A4_9BACT</name>
<evidence type="ECO:0000256" key="1">
    <source>
        <dbReference type="SAM" id="SignalP"/>
    </source>
</evidence>
<evidence type="ECO:0000313" key="3">
    <source>
        <dbReference type="Proteomes" id="UP000248314"/>
    </source>
</evidence>
<accession>A0A318I7A4</accession>
<dbReference type="InterPro" id="IPR027863">
    <property type="entry name" value="DUF4623"/>
</dbReference>
<proteinExistence type="predicted"/>
<dbReference type="EMBL" id="QJJX01000006">
    <property type="protein sequence ID" value="PXX23357.1"/>
    <property type="molecule type" value="Genomic_DNA"/>
</dbReference>
<feature type="chain" id="PRO_5016362927" evidence="1">
    <location>
        <begin position="21"/>
        <end position="471"/>
    </location>
</feature>
<reference evidence="2 3" key="1">
    <citation type="submission" date="2018-05" db="EMBL/GenBank/DDBJ databases">
        <title>Genomic Encyclopedia of Type Strains, Phase I: the one thousand microbial genomes (KMG-I) project.</title>
        <authorList>
            <person name="Kyrpides N."/>
        </authorList>
    </citation>
    <scope>NUCLEOTIDE SEQUENCE [LARGE SCALE GENOMIC DNA]</scope>
    <source>
        <strain evidence="2 3">DSM 15611</strain>
    </source>
</reference>
<feature type="signal peptide" evidence="1">
    <location>
        <begin position="1"/>
        <end position="20"/>
    </location>
</feature>
<dbReference type="OrthoDB" id="1047678at2"/>
<dbReference type="PROSITE" id="PS51257">
    <property type="entry name" value="PROKAR_LIPOPROTEIN"/>
    <property type="match status" value="1"/>
</dbReference>
<protein>
    <submittedName>
        <fullName evidence="2">Uncharacterized protein DUF4623</fullName>
    </submittedName>
</protein>
<dbReference type="Proteomes" id="UP000248314">
    <property type="component" value="Unassembled WGS sequence"/>
</dbReference>
<gene>
    <name evidence="2" type="ORF">EJ73_00706</name>
</gene>
<dbReference type="STRING" id="1122991.GCA_000613445_02902"/>
<dbReference type="RefSeq" id="WP_025815429.1">
    <property type="nucleotide sequence ID" value="NZ_BAIZ01000004.1"/>
</dbReference>
<dbReference type="Gene3D" id="2.60.40.2340">
    <property type="match status" value="1"/>
</dbReference>
<sequence length="471" mass="51406">MYKLKNIGLAAAVMMMAALASCGDNYPNSMDAPYDTDLLSIKIVNVGANGDKTVEGKIDEEKKEVSFPKLDTLTNFAALKLEATLSDGAKLENSVIDSKMARDDEQKKLTIRVLNHNRYKDYFMTVRKRIPPTGAEFNEAKVYSFTGDNRYEDFNTLSTRCADFDGQHVLVVTRSANKPHLLKVDDLKAGVINRLPLDLTDVGGGTFPYNMGALANGHVYMASLAGGKPSPLKIYYWETPTSVPQLIFSSVVQDIPESGKRYGDNMSLNIDKNGDGYIFFGENTAQNILRLTVSDHKTVGDPTILPADAKMKVAMNIYRYANTGDYLYSGLAMPITLTGNAAEKKFSLSAENQPAEAVAARAFMFNKKRYLITCAAGFGSASKATPTLYVYDISKGNNLAEALERFEAASEHTPVYSFILGGAGNAAPSPTTNFYIEQDANGKDAKLYLFASRAESGFVIVEAPLAQDKDD</sequence>